<comment type="similarity">
    <text evidence="2 11">Belongs to the DPH1/DPH2 family. DPH1 subfamily.</text>
</comment>
<dbReference type="eggNOG" id="KOG2648">
    <property type="taxonomic scope" value="Eukaryota"/>
</dbReference>
<evidence type="ECO:0000256" key="8">
    <source>
        <dbReference type="ARBA" id="ARBA00023004"/>
    </source>
</evidence>
<dbReference type="GO" id="GO:0006450">
    <property type="term" value="P:regulation of translational fidelity"/>
    <property type="evidence" value="ECO:0007669"/>
    <property type="project" value="EnsemblPlants"/>
</dbReference>
<dbReference type="STRING" id="280699.M1VMT8"/>
<dbReference type="GO" id="GO:0051539">
    <property type="term" value="F:4 iron, 4 sulfur cluster binding"/>
    <property type="evidence" value="ECO:0007669"/>
    <property type="project" value="UniProtKB-UniRule"/>
</dbReference>
<dbReference type="OMA" id="PGQVLGC"/>
<dbReference type="Gene3D" id="3.40.50.11850">
    <property type="entry name" value="Diphthamide synthesis DPH1/DPH2 domain 2"/>
    <property type="match status" value="1"/>
</dbReference>
<dbReference type="PANTHER" id="PTHR10762:SF1">
    <property type="entry name" value="2-(3-AMINO-3-CARBOXYPROPYL)HISTIDINE SYNTHASE SUBUNIT 1"/>
    <property type="match status" value="1"/>
</dbReference>
<dbReference type="GO" id="GO:0090560">
    <property type="term" value="F:2-(3-amino-3-carboxypropyl)histidine synthase activity"/>
    <property type="evidence" value="ECO:0007669"/>
    <property type="project" value="UniProtKB-UniRule"/>
</dbReference>
<keyword evidence="8" id="KW-0408">Iron</keyword>
<dbReference type="GO" id="GO:1990145">
    <property type="term" value="P:maintenance of translational fidelity"/>
    <property type="evidence" value="ECO:0007669"/>
    <property type="project" value="EnsemblPlants"/>
</dbReference>
<dbReference type="InterPro" id="IPR016435">
    <property type="entry name" value="DPH1/DPH2"/>
</dbReference>
<organism evidence="12 13">
    <name type="scientific">Cyanidioschyzon merolae (strain NIES-3377 / 10D)</name>
    <name type="common">Unicellular red alga</name>
    <dbReference type="NCBI Taxonomy" id="280699"/>
    <lineage>
        <taxon>Eukaryota</taxon>
        <taxon>Rhodophyta</taxon>
        <taxon>Bangiophyceae</taxon>
        <taxon>Cyanidiales</taxon>
        <taxon>Cyanidiaceae</taxon>
        <taxon>Cyanidioschyzon</taxon>
    </lineage>
</organism>
<comment type="cofactor">
    <cofactor evidence="11">
        <name>[4Fe-4S] cluster</name>
        <dbReference type="ChEBI" id="CHEBI:49883"/>
    </cofactor>
    <text evidence="11">Binds 1 [4Fe-4S] cluster per subunit. The cluster is coordinated with 3 cysteines and an exchangeable S-adenosyl-L-methionine.</text>
</comment>
<evidence type="ECO:0000256" key="11">
    <source>
        <dbReference type="PIRNR" id="PIRNR004967"/>
    </source>
</evidence>
<protein>
    <recommendedName>
        <fullName evidence="4 11">2-(3-amino-3-carboxypropyl)histidine synthase subunit 1</fullName>
        <ecNumber evidence="3 11">2.5.1.108</ecNumber>
    </recommendedName>
</protein>
<evidence type="ECO:0000256" key="3">
    <source>
        <dbReference type="ARBA" id="ARBA00012221"/>
    </source>
</evidence>
<evidence type="ECO:0000256" key="5">
    <source>
        <dbReference type="ARBA" id="ARBA00022679"/>
    </source>
</evidence>
<dbReference type="GeneID" id="16997896"/>
<dbReference type="GO" id="GO:0046872">
    <property type="term" value="F:metal ion binding"/>
    <property type="evidence" value="ECO:0007669"/>
    <property type="project" value="UniProtKB-KW"/>
</dbReference>
<proteinExistence type="inferred from homology"/>
<dbReference type="PANTHER" id="PTHR10762">
    <property type="entry name" value="DIPHTHAMIDE BIOSYNTHESIS PROTEIN"/>
    <property type="match status" value="1"/>
</dbReference>
<keyword evidence="13" id="KW-1185">Reference proteome</keyword>
<dbReference type="EC" id="2.5.1.108" evidence="3 11"/>
<evidence type="ECO:0000256" key="6">
    <source>
        <dbReference type="ARBA" id="ARBA00022691"/>
    </source>
</evidence>
<evidence type="ECO:0000256" key="1">
    <source>
        <dbReference type="ARBA" id="ARBA00005156"/>
    </source>
</evidence>
<gene>
    <name evidence="12" type="ORF">CYME_CMT628C</name>
</gene>
<dbReference type="InterPro" id="IPR042264">
    <property type="entry name" value="DPH1/DPH2_2"/>
</dbReference>
<evidence type="ECO:0000256" key="2">
    <source>
        <dbReference type="ARBA" id="ARBA00010173"/>
    </source>
</evidence>
<dbReference type="OrthoDB" id="1649088at2759"/>
<evidence type="ECO:0000313" key="13">
    <source>
        <dbReference type="Proteomes" id="UP000007014"/>
    </source>
</evidence>
<keyword evidence="7" id="KW-0479">Metal-binding</keyword>
<keyword evidence="9" id="KW-0411">Iron-sulfur</keyword>
<comment type="function">
    <text evidence="11">Catalyzes the first step of diphthamide biosynthesis, a post-translational modification of histidine which occurs in elongation factor 2.</text>
</comment>
<keyword evidence="6 11" id="KW-0949">S-adenosyl-L-methionine</keyword>
<keyword evidence="11" id="KW-0004">4Fe-4S</keyword>
<reference evidence="12 13" key="1">
    <citation type="journal article" date="2004" name="Nature">
        <title>Genome sequence of the ultrasmall unicellular red alga Cyanidioschyzon merolae 10D.</title>
        <authorList>
            <person name="Matsuzaki M."/>
            <person name="Misumi O."/>
            <person name="Shin-i T."/>
            <person name="Maruyama S."/>
            <person name="Takahara M."/>
            <person name="Miyagishima S."/>
            <person name="Mori T."/>
            <person name="Nishida K."/>
            <person name="Yagisawa F."/>
            <person name="Nishida K."/>
            <person name="Yoshida Y."/>
            <person name="Nishimura Y."/>
            <person name="Nakao S."/>
            <person name="Kobayashi T."/>
            <person name="Momoyama Y."/>
            <person name="Higashiyama T."/>
            <person name="Minoda A."/>
            <person name="Sano M."/>
            <person name="Nomoto H."/>
            <person name="Oishi K."/>
            <person name="Hayashi H."/>
            <person name="Ohta F."/>
            <person name="Nishizaka S."/>
            <person name="Haga S."/>
            <person name="Miura S."/>
            <person name="Morishita T."/>
            <person name="Kabeya Y."/>
            <person name="Terasawa K."/>
            <person name="Suzuki Y."/>
            <person name="Ishii Y."/>
            <person name="Asakawa S."/>
            <person name="Takano H."/>
            <person name="Ohta N."/>
            <person name="Kuroiwa H."/>
            <person name="Tanaka K."/>
            <person name="Shimizu N."/>
            <person name="Sugano S."/>
            <person name="Sato N."/>
            <person name="Nozaki H."/>
            <person name="Ogasawara N."/>
            <person name="Kohara Y."/>
            <person name="Kuroiwa T."/>
        </authorList>
    </citation>
    <scope>NUCLEOTIDE SEQUENCE [LARGE SCALE GENOMIC DNA]</scope>
    <source>
        <strain evidence="12 13">10D</strain>
    </source>
</reference>
<dbReference type="EMBL" id="AP006502">
    <property type="protein sequence ID" value="BAM83523.1"/>
    <property type="molecule type" value="Genomic_DNA"/>
</dbReference>
<dbReference type="KEGG" id="cme:CYME_CMT628C"/>
<evidence type="ECO:0000313" key="12">
    <source>
        <dbReference type="EMBL" id="BAM83523.1"/>
    </source>
</evidence>
<dbReference type="Gene3D" id="3.40.50.11840">
    <property type="entry name" value="Diphthamide synthesis DPH1/DPH2 domain 1"/>
    <property type="match status" value="1"/>
</dbReference>
<reference evidence="12 13" key="2">
    <citation type="journal article" date="2007" name="BMC Biol.">
        <title>A 100%-complete sequence reveals unusually simple genomic features in the hot-spring red alga Cyanidioschyzon merolae.</title>
        <authorList>
            <person name="Nozaki H."/>
            <person name="Takano H."/>
            <person name="Misumi O."/>
            <person name="Terasawa K."/>
            <person name="Matsuzaki M."/>
            <person name="Maruyama S."/>
            <person name="Nishida K."/>
            <person name="Yagisawa F."/>
            <person name="Yoshida Y."/>
            <person name="Fujiwara T."/>
            <person name="Takio S."/>
            <person name="Tamura K."/>
            <person name="Chung S.J."/>
            <person name="Nakamura S."/>
            <person name="Kuroiwa H."/>
            <person name="Tanaka K."/>
            <person name="Sato N."/>
            <person name="Kuroiwa T."/>
        </authorList>
    </citation>
    <scope>NUCLEOTIDE SEQUENCE [LARGE SCALE GENOMIC DNA]</scope>
    <source>
        <strain evidence="12 13">10D</strain>
    </source>
</reference>
<dbReference type="InterPro" id="IPR042263">
    <property type="entry name" value="DPH1/DPH2_1"/>
</dbReference>
<name>M1VMT8_CYAM1</name>
<accession>M1VMT8</accession>
<dbReference type="Pfam" id="PF01866">
    <property type="entry name" value="Diphthamide_syn"/>
    <property type="match status" value="1"/>
</dbReference>
<evidence type="ECO:0000256" key="10">
    <source>
        <dbReference type="ARBA" id="ARBA00048403"/>
    </source>
</evidence>
<dbReference type="UniPathway" id="UPA00559"/>
<dbReference type="AlphaFoldDB" id="M1VMT8"/>
<dbReference type="GO" id="GO:0006979">
    <property type="term" value="P:response to oxidative stress"/>
    <property type="evidence" value="ECO:0007669"/>
    <property type="project" value="EnsemblPlants"/>
</dbReference>
<dbReference type="RefSeq" id="XP_005539559.1">
    <property type="nucleotide sequence ID" value="XM_005539502.1"/>
</dbReference>
<evidence type="ECO:0000256" key="4">
    <source>
        <dbReference type="ARBA" id="ARBA00021915"/>
    </source>
</evidence>
<dbReference type="HOGENOM" id="CLU_037146_1_1_1"/>
<dbReference type="GO" id="GO:0005829">
    <property type="term" value="C:cytosol"/>
    <property type="evidence" value="ECO:0007669"/>
    <property type="project" value="EnsemblPlants"/>
</dbReference>
<comment type="pathway">
    <text evidence="1 11">Protein modification; peptidyl-diphthamide biosynthesis.</text>
</comment>
<dbReference type="InterPro" id="IPR042265">
    <property type="entry name" value="DPH1/DPH2_3"/>
</dbReference>
<dbReference type="Proteomes" id="UP000007014">
    <property type="component" value="Chromosome 20"/>
</dbReference>
<dbReference type="FunFam" id="3.40.50.11840:FF:000001">
    <property type="entry name" value="2-(3-amino-3-carboxypropyl)histidine synthase subunit 1"/>
    <property type="match status" value="1"/>
</dbReference>
<dbReference type="PIRSF" id="PIRSF004967">
    <property type="entry name" value="DPH1"/>
    <property type="match status" value="1"/>
</dbReference>
<keyword evidence="5 11" id="KW-0808">Transferase</keyword>
<dbReference type="Gramene" id="CMT628CT">
    <property type="protein sequence ID" value="CMT628CT"/>
    <property type="gene ID" value="CMT628C"/>
</dbReference>
<dbReference type="Gene3D" id="3.40.50.11860">
    <property type="entry name" value="Diphthamide synthesis DPH1/DPH2 domain 3"/>
    <property type="match status" value="1"/>
</dbReference>
<dbReference type="GO" id="GO:0017183">
    <property type="term" value="P:protein histidyl modification to diphthamide"/>
    <property type="evidence" value="ECO:0007669"/>
    <property type="project" value="UniProtKB-UniRule"/>
</dbReference>
<dbReference type="NCBIfam" id="TIGR00322">
    <property type="entry name" value="diphth2_R"/>
    <property type="match status" value="1"/>
</dbReference>
<dbReference type="InterPro" id="IPR035435">
    <property type="entry name" value="DPH1/DPH2_euk_archaea"/>
</dbReference>
<evidence type="ECO:0000256" key="7">
    <source>
        <dbReference type="ARBA" id="ARBA00022723"/>
    </source>
</evidence>
<comment type="catalytic activity">
    <reaction evidence="10 11">
        <text>L-histidyl-[translation elongation factor 2] + S-adenosyl-L-methionine = 2-[(3S)-amino-3-carboxypropyl]-L-histidyl-[translation elongation factor 2] + S-methyl-5'-thioadenosine + H(+)</text>
        <dbReference type="Rhea" id="RHEA:36783"/>
        <dbReference type="Rhea" id="RHEA-COMP:9748"/>
        <dbReference type="Rhea" id="RHEA-COMP:9749"/>
        <dbReference type="ChEBI" id="CHEBI:15378"/>
        <dbReference type="ChEBI" id="CHEBI:17509"/>
        <dbReference type="ChEBI" id="CHEBI:29979"/>
        <dbReference type="ChEBI" id="CHEBI:59789"/>
        <dbReference type="ChEBI" id="CHEBI:73995"/>
        <dbReference type="EC" id="2.5.1.108"/>
    </reaction>
</comment>
<sequence length="446" mass="50535">MSMEGNADPALAARQYLEQCTDTSTAAVPRERPTKALPVPRRWRTGESDEAERLLADELLLRSLSALPQNYDFEIAKTVERIRRDRIQSVALQLPEGLQVYACTLADILQRLCQTKGSHTCLKVVILAEVTYGACCVDDLAAQRCGCELLIHYGHSCLVPIQHACVRTMYIFVRVSFETEHLIQCIMKEFEERSERIRLYLVSTIQFQGLLGTVAKALRERGRFSEIFIPQARPLSRGELLGCTAPMVSTEHEAQETVPSIGDSWAVLYIGDGRFHLESVMIQNAHVEAFYRYDPYGKTLTREFYDHDSMVRERWEAIEAARRPNVRLWGVILGTLGRQGNLNILRRILGMLREDCKQYVAILCNEVTPEKLRLLSGSGIDVWVQVACPRLSIDWGRNLAPDGAPVLTPYEAMVALGRVPWRGRRYPMDYYAGSGGPWSNYYRDGS</sequence>
<evidence type="ECO:0000256" key="9">
    <source>
        <dbReference type="ARBA" id="ARBA00023014"/>
    </source>
</evidence>
<dbReference type="SFLD" id="SFLDS00032">
    <property type="entry name" value="Radical_SAM_3-amino-3-carboxyp"/>
    <property type="match status" value="1"/>
</dbReference>